<dbReference type="InterPro" id="IPR043519">
    <property type="entry name" value="NT_sf"/>
</dbReference>
<protein>
    <recommendedName>
        <fullName evidence="1">Polymerase beta nucleotidyltransferase domain-containing protein</fullName>
    </recommendedName>
</protein>
<dbReference type="Gene3D" id="3.30.460.10">
    <property type="entry name" value="Beta Polymerase, domain 2"/>
    <property type="match status" value="1"/>
</dbReference>
<proteinExistence type="predicted"/>
<gene>
    <name evidence="2" type="ORF">CKO40_08735</name>
</gene>
<evidence type="ECO:0000259" key="1">
    <source>
        <dbReference type="Pfam" id="PF18765"/>
    </source>
</evidence>
<feature type="domain" description="Polymerase beta nucleotidyltransferase" evidence="1">
    <location>
        <begin position="18"/>
        <end position="103"/>
    </location>
</feature>
<name>A0AAJ0U3I8_9GAMM</name>
<evidence type="ECO:0000313" key="2">
    <source>
        <dbReference type="EMBL" id="MBK1704619.1"/>
    </source>
</evidence>
<dbReference type="InterPro" id="IPR041633">
    <property type="entry name" value="Polbeta"/>
</dbReference>
<comment type="caution">
    <text evidence="2">The sequence shown here is derived from an EMBL/GenBank/DDBJ whole genome shotgun (WGS) entry which is preliminary data.</text>
</comment>
<dbReference type="Proteomes" id="UP001296776">
    <property type="component" value="Unassembled WGS sequence"/>
</dbReference>
<keyword evidence="3" id="KW-1185">Reference proteome</keyword>
<reference evidence="2" key="1">
    <citation type="submission" date="2017-08" db="EMBL/GenBank/DDBJ databases">
        <authorList>
            <person name="Imhoff J.F."/>
            <person name="Rahn T."/>
            <person name="Kuenzel S."/>
            <person name="Neulinger S.C."/>
        </authorList>
    </citation>
    <scope>NUCLEOTIDE SEQUENCE</scope>
    <source>
        <strain evidence="2">DSM 11080</strain>
    </source>
</reference>
<sequence length="119" mass="13613">MEDPLTFGLSARIRDDFIQIFERYPQIERVLIFGSRAKSSARPGSDIDLAVCAPQMTDLEFAQLWNAIDDLPLVFKVDLLHWDRLANARLKDKIRREGHPFYEPAPDHKHLAIGGIAQD</sequence>
<dbReference type="SUPFAM" id="SSF81301">
    <property type="entry name" value="Nucleotidyltransferase"/>
    <property type="match status" value="1"/>
</dbReference>
<dbReference type="EMBL" id="NRSJ01000012">
    <property type="protein sequence ID" value="MBK1704619.1"/>
    <property type="molecule type" value="Genomic_DNA"/>
</dbReference>
<dbReference type="RefSeq" id="WP_200345823.1">
    <property type="nucleotide sequence ID" value="NZ_NRSJ01000012.1"/>
</dbReference>
<dbReference type="AlphaFoldDB" id="A0AAJ0U3I8"/>
<accession>A0AAJ0U3I8</accession>
<organism evidence="2 3">
    <name type="scientific">Halochromatium glycolicum</name>
    <dbReference type="NCBI Taxonomy" id="85075"/>
    <lineage>
        <taxon>Bacteria</taxon>
        <taxon>Pseudomonadati</taxon>
        <taxon>Pseudomonadota</taxon>
        <taxon>Gammaproteobacteria</taxon>
        <taxon>Chromatiales</taxon>
        <taxon>Chromatiaceae</taxon>
        <taxon>Halochromatium</taxon>
    </lineage>
</organism>
<reference evidence="2" key="2">
    <citation type="journal article" date="2020" name="Microorganisms">
        <title>Osmotic Adaptation and Compatible Solute Biosynthesis of Phototrophic Bacteria as Revealed from Genome Analyses.</title>
        <authorList>
            <person name="Imhoff J.F."/>
            <person name="Rahn T."/>
            <person name="Kunzel S."/>
            <person name="Keller A."/>
            <person name="Neulinger S.C."/>
        </authorList>
    </citation>
    <scope>NUCLEOTIDE SEQUENCE</scope>
    <source>
        <strain evidence="2">DSM 11080</strain>
    </source>
</reference>
<dbReference type="CDD" id="cd05403">
    <property type="entry name" value="NT_KNTase_like"/>
    <property type="match status" value="1"/>
</dbReference>
<evidence type="ECO:0000313" key="3">
    <source>
        <dbReference type="Proteomes" id="UP001296776"/>
    </source>
</evidence>
<dbReference type="Pfam" id="PF18765">
    <property type="entry name" value="Polbeta"/>
    <property type="match status" value="1"/>
</dbReference>